<comment type="cofactor">
    <cofactor evidence="8">
        <name>Cu cation</name>
        <dbReference type="ChEBI" id="CHEBI:23378"/>
    </cofactor>
    <text evidence="8">Binds 1 copper ion per subunit.</text>
</comment>
<comment type="cofactor">
    <cofactor evidence="8">
        <name>Zn(2+)</name>
        <dbReference type="ChEBI" id="CHEBI:29105"/>
    </cofactor>
    <text evidence="8">Binds 1 zinc ion per subunit.</text>
</comment>
<evidence type="ECO:0000256" key="2">
    <source>
        <dbReference type="ARBA" id="ARBA00022723"/>
    </source>
</evidence>
<comment type="catalytic activity">
    <reaction evidence="8">
        <text>2 superoxide + 2 H(+) = H2O2 + O2</text>
        <dbReference type="Rhea" id="RHEA:20696"/>
        <dbReference type="ChEBI" id="CHEBI:15378"/>
        <dbReference type="ChEBI" id="CHEBI:15379"/>
        <dbReference type="ChEBI" id="CHEBI:16240"/>
        <dbReference type="ChEBI" id="CHEBI:18421"/>
        <dbReference type="EC" id="1.15.1.1"/>
    </reaction>
</comment>
<dbReference type="InterPro" id="IPR001424">
    <property type="entry name" value="SOD_Cu_Zn_dom"/>
</dbReference>
<keyword evidence="4 8" id="KW-0862">Zinc</keyword>
<dbReference type="GO" id="GO:0004784">
    <property type="term" value="F:superoxide dismutase activity"/>
    <property type="evidence" value="ECO:0007669"/>
    <property type="project" value="UniProtKB-EC"/>
</dbReference>
<dbReference type="PANTHER" id="PTHR10003">
    <property type="entry name" value="SUPEROXIDE DISMUTASE CU-ZN -RELATED"/>
    <property type="match status" value="1"/>
</dbReference>
<name>A0A2R5EGN0_9BACL</name>
<comment type="caution">
    <text evidence="11">The sequence shown here is derived from an EMBL/GenBank/DDBJ whole genome shotgun (WGS) entry which is preliminary data.</text>
</comment>
<dbReference type="InterPro" id="IPR018152">
    <property type="entry name" value="SOD_Cu/Zn_BS"/>
</dbReference>
<dbReference type="CDD" id="cd00305">
    <property type="entry name" value="Cu-Zn_Superoxide_Dismutase"/>
    <property type="match status" value="1"/>
</dbReference>
<dbReference type="Proteomes" id="UP000245202">
    <property type="component" value="Unassembled WGS sequence"/>
</dbReference>
<comment type="similarity">
    <text evidence="1 8">Belongs to the Cu-Zn superoxide dismutase family.</text>
</comment>
<reference evidence="11 12" key="1">
    <citation type="submission" date="2017-08" db="EMBL/GenBank/DDBJ databases">
        <title>Substantial Increase in Enzyme Production by Combined Drug-Resistance Mutations in Paenibacillus agaridevorans.</title>
        <authorList>
            <person name="Tanaka Y."/>
            <person name="Funane K."/>
            <person name="Hosaka T."/>
            <person name="Shiwa Y."/>
            <person name="Fujita N."/>
            <person name="Miyazaki T."/>
            <person name="Yoshikawa H."/>
            <person name="Murakami K."/>
            <person name="Kasahara K."/>
            <person name="Inaoka T."/>
            <person name="Hiraga Y."/>
            <person name="Ochi K."/>
        </authorList>
    </citation>
    <scope>NUCLEOTIDE SEQUENCE [LARGE SCALE GENOMIC DNA]</scope>
    <source>
        <strain evidence="11 12">T-3040</strain>
    </source>
</reference>
<evidence type="ECO:0000256" key="9">
    <source>
        <dbReference type="SAM" id="SignalP"/>
    </source>
</evidence>
<dbReference type="GO" id="GO:0005507">
    <property type="term" value="F:copper ion binding"/>
    <property type="evidence" value="ECO:0007669"/>
    <property type="project" value="InterPro"/>
</dbReference>
<feature type="domain" description="Superoxide dismutase copper/zinc binding" evidence="10">
    <location>
        <begin position="47"/>
        <end position="178"/>
    </location>
</feature>
<dbReference type="FunFam" id="2.60.40.200:FF:000005">
    <property type="entry name" value="Superoxide dismutase [Cu-Zn]"/>
    <property type="match status" value="1"/>
</dbReference>
<feature type="chain" id="PRO_5015349352" description="Superoxide dismutase [Cu-Zn]" evidence="9">
    <location>
        <begin position="22"/>
        <end position="179"/>
    </location>
</feature>
<keyword evidence="12" id="KW-1185">Reference proteome</keyword>
<sequence length="179" mass="18566">MNLLAIATALMLILHPGAHEAAANAGEGGEAPSEAISLINTEGQTIGQAVLTQKGDKVVIHLEAEKLTPGKHGIHIHQFGKCEAPDFKSAGDHFNPQGKQHGFNNPKGFHEGDLPNIEVDANGKVAIDITTAVVTLQPGHPNSIVKADGASLIIHEKADDYATDPAGNSGARIACGVIK</sequence>
<dbReference type="AlphaFoldDB" id="A0A2R5EGN0"/>
<dbReference type="RefSeq" id="WP_108991179.1">
    <property type="nucleotide sequence ID" value="NZ_BDQX01000019.1"/>
</dbReference>
<dbReference type="EC" id="1.15.1.1" evidence="8"/>
<keyword evidence="2 8" id="KW-0479">Metal-binding</keyword>
<evidence type="ECO:0000256" key="1">
    <source>
        <dbReference type="ARBA" id="ARBA00010457"/>
    </source>
</evidence>
<evidence type="ECO:0000256" key="4">
    <source>
        <dbReference type="ARBA" id="ARBA00022833"/>
    </source>
</evidence>
<keyword evidence="6" id="KW-1015">Disulfide bond</keyword>
<evidence type="ECO:0000256" key="5">
    <source>
        <dbReference type="ARBA" id="ARBA00023008"/>
    </source>
</evidence>
<proteinExistence type="inferred from homology"/>
<comment type="function">
    <text evidence="7">Destroys radicals which are normally produced within the cells and which are toxic to biological systems. May play a role in favoring mycobacterial survival in phagocytes.</text>
</comment>
<dbReference type="Pfam" id="PF00080">
    <property type="entry name" value="Sod_Cu"/>
    <property type="match status" value="1"/>
</dbReference>
<organism evidence="11 12">
    <name type="scientific">Paenibacillus agaridevorans</name>
    <dbReference type="NCBI Taxonomy" id="171404"/>
    <lineage>
        <taxon>Bacteria</taxon>
        <taxon>Bacillati</taxon>
        <taxon>Bacillota</taxon>
        <taxon>Bacilli</taxon>
        <taxon>Bacillales</taxon>
        <taxon>Paenibacillaceae</taxon>
        <taxon>Paenibacillus</taxon>
    </lineage>
</organism>
<dbReference type="Gene3D" id="2.60.40.200">
    <property type="entry name" value="Superoxide dismutase, copper/zinc binding domain"/>
    <property type="match status" value="1"/>
</dbReference>
<dbReference type="EMBL" id="BDQX01000019">
    <property type="protein sequence ID" value="GBG05720.1"/>
    <property type="molecule type" value="Genomic_DNA"/>
</dbReference>
<keyword evidence="8" id="KW-0560">Oxidoreductase</keyword>
<evidence type="ECO:0000313" key="12">
    <source>
        <dbReference type="Proteomes" id="UP000245202"/>
    </source>
</evidence>
<dbReference type="InterPro" id="IPR036423">
    <property type="entry name" value="SOD-like_Cu/Zn_dom_sf"/>
</dbReference>
<accession>A0A2R5EGN0</accession>
<evidence type="ECO:0000256" key="3">
    <source>
        <dbReference type="ARBA" id="ARBA00022729"/>
    </source>
</evidence>
<evidence type="ECO:0000256" key="8">
    <source>
        <dbReference type="RuleBase" id="RU000393"/>
    </source>
</evidence>
<gene>
    <name evidence="11" type="ORF">PAT3040_00204</name>
</gene>
<dbReference type="PROSITE" id="PS00332">
    <property type="entry name" value="SOD_CU_ZN_2"/>
    <property type="match status" value="1"/>
</dbReference>
<feature type="signal peptide" evidence="9">
    <location>
        <begin position="1"/>
        <end position="21"/>
    </location>
</feature>
<dbReference type="SUPFAM" id="SSF49329">
    <property type="entry name" value="Cu,Zn superoxide dismutase-like"/>
    <property type="match status" value="1"/>
</dbReference>
<evidence type="ECO:0000259" key="10">
    <source>
        <dbReference type="Pfam" id="PF00080"/>
    </source>
</evidence>
<dbReference type="InterPro" id="IPR024134">
    <property type="entry name" value="SOD_Cu/Zn_/chaperone"/>
</dbReference>
<keyword evidence="5 8" id="KW-0186">Copper</keyword>
<evidence type="ECO:0000313" key="11">
    <source>
        <dbReference type="EMBL" id="GBG05720.1"/>
    </source>
</evidence>
<evidence type="ECO:0000256" key="6">
    <source>
        <dbReference type="ARBA" id="ARBA00023157"/>
    </source>
</evidence>
<protein>
    <recommendedName>
        <fullName evidence="8">Superoxide dismutase [Cu-Zn]</fullName>
        <ecNumber evidence="8">1.15.1.1</ecNumber>
    </recommendedName>
</protein>
<keyword evidence="3 9" id="KW-0732">Signal</keyword>
<evidence type="ECO:0000256" key="7">
    <source>
        <dbReference type="ARBA" id="ARBA00024900"/>
    </source>
</evidence>